<sequence length="38" mass="4115">MKPEERIVGGILGVVVGDALGLPVQFLPREEVRENPVT</sequence>
<dbReference type="Proteomes" id="UP000009226">
    <property type="component" value="Chromosome"/>
</dbReference>
<reference evidence="2" key="1">
    <citation type="submission" date="2011-05" db="EMBL/GenBank/DDBJ databases">
        <title>Complete sequence of Desulfotomaculum carboxydivorans CO-1-SRB.</title>
        <authorList>
            <consortium name="US DOE Joint Genome Institute"/>
            <person name="Lucas S."/>
            <person name="Han J."/>
            <person name="Lapidus A."/>
            <person name="Cheng J.-F."/>
            <person name="Goodwin L."/>
            <person name="Pitluck S."/>
            <person name="Peters L."/>
            <person name="Mikhailova N."/>
            <person name="Lu M."/>
            <person name="Han C."/>
            <person name="Tapia R."/>
            <person name="Land M."/>
            <person name="Hauser L."/>
            <person name="Kyrpides N."/>
            <person name="Ivanova N."/>
            <person name="Pagani I."/>
            <person name="Stams A."/>
            <person name="Plugge C."/>
            <person name="Muyzer G."/>
            <person name="Kuever J."/>
            <person name="Parshina S."/>
            <person name="Ivanova A."/>
            <person name="Nazina T."/>
            <person name="Woyke T."/>
        </authorList>
    </citation>
    <scope>NUCLEOTIDE SEQUENCE [LARGE SCALE GENOMIC DNA]</scope>
    <source>
        <strain evidence="2">CO-1-SRB</strain>
    </source>
</reference>
<dbReference type="Pfam" id="PF03747">
    <property type="entry name" value="ADP_ribosyl_GH"/>
    <property type="match status" value="1"/>
</dbReference>
<accession>F6B8H1</accession>
<protein>
    <submittedName>
        <fullName evidence="2">ADP-ribosylation/Crystallin J1</fullName>
    </submittedName>
</protein>
<dbReference type="Gene3D" id="1.10.4080.10">
    <property type="entry name" value="ADP-ribosylation/Crystallin J1"/>
    <property type="match status" value="1"/>
</dbReference>
<dbReference type="HOGENOM" id="CLU_3327172_0_0_9"/>
<keyword evidence="1" id="KW-0472">Membrane</keyword>
<keyword evidence="1" id="KW-1133">Transmembrane helix</keyword>
<proteinExistence type="predicted"/>
<evidence type="ECO:0000313" key="3">
    <source>
        <dbReference type="Proteomes" id="UP000009226"/>
    </source>
</evidence>
<feature type="transmembrane region" description="Helical" evidence="1">
    <location>
        <begin position="7"/>
        <end position="27"/>
    </location>
</feature>
<dbReference type="KEGG" id="dca:Desca_0658"/>
<gene>
    <name evidence="2" type="ordered locus">Desca_0658</name>
</gene>
<dbReference type="InterPro" id="IPR005502">
    <property type="entry name" value="Ribosyl_crysJ1"/>
</dbReference>
<evidence type="ECO:0000313" key="2">
    <source>
        <dbReference type="EMBL" id="AEF93543.1"/>
    </source>
</evidence>
<evidence type="ECO:0000256" key="1">
    <source>
        <dbReference type="SAM" id="Phobius"/>
    </source>
</evidence>
<dbReference type="InterPro" id="IPR036705">
    <property type="entry name" value="Ribosyl_crysJ1_sf"/>
</dbReference>
<name>F6B8H1_DESCC</name>
<dbReference type="EMBL" id="CP002736">
    <property type="protein sequence ID" value="AEF93543.1"/>
    <property type="molecule type" value="Genomic_DNA"/>
</dbReference>
<keyword evidence="1" id="KW-0812">Transmembrane</keyword>
<keyword evidence="3" id="KW-1185">Reference proteome</keyword>
<dbReference type="AlphaFoldDB" id="F6B8H1"/>
<organism evidence="2 3">
    <name type="scientific">Desulfotomaculum nigrificans (strain DSM 14880 / VKM B-2319 / CO-1-SRB)</name>
    <name type="common">Desulfotomaculum carboxydivorans</name>
    <dbReference type="NCBI Taxonomy" id="868595"/>
    <lineage>
        <taxon>Bacteria</taxon>
        <taxon>Bacillati</taxon>
        <taxon>Bacillota</taxon>
        <taxon>Clostridia</taxon>
        <taxon>Eubacteriales</taxon>
        <taxon>Desulfotomaculaceae</taxon>
        <taxon>Desulfotomaculum</taxon>
    </lineage>
</organism>
<dbReference type="STRING" id="868595.Desca_0658"/>
<dbReference type="SUPFAM" id="SSF101478">
    <property type="entry name" value="ADP-ribosylglycohydrolase"/>
    <property type="match status" value="1"/>
</dbReference>